<accession>A0AA37C2I6</accession>
<gene>
    <name evidence="2" type="ORF">ScoT_54300</name>
</gene>
<feature type="region of interest" description="Disordered" evidence="1">
    <location>
        <begin position="1"/>
        <end position="63"/>
    </location>
</feature>
<dbReference type="Proteomes" id="UP001051844">
    <property type="component" value="Unassembled WGS sequence"/>
</dbReference>
<evidence type="ECO:0000256" key="1">
    <source>
        <dbReference type="SAM" id="MobiDB-lite"/>
    </source>
</evidence>
<dbReference type="EMBL" id="BNDZ01000005">
    <property type="protein sequence ID" value="GHI49256.1"/>
    <property type="molecule type" value="Genomic_DNA"/>
</dbReference>
<protein>
    <submittedName>
        <fullName evidence="2">Uncharacterized protein</fullName>
    </submittedName>
</protein>
<evidence type="ECO:0000313" key="2">
    <source>
        <dbReference type="EMBL" id="GHI49256.1"/>
    </source>
</evidence>
<dbReference type="AlphaFoldDB" id="A0AA37C2I6"/>
<sequence>MHVTFDGNASGGPAGRGGRERGPPPGNRSRPVRPGAVPYGTRVRAPYGPEVRGTLAGPGWGGG</sequence>
<reference evidence="2" key="1">
    <citation type="submission" date="2022-09" db="EMBL/GenBank/DDBJ databases">
        <title>Whole genome shotgun sequence of Streptomyces albidoflavus NBRC 12854.</title>
        <authorList>
            <person name="Komaki H."/>
            <person name="Tamura T."/>
        </authorList>
    </citation>
    <scope>NUCLEOTIDE SEQUENCE</scope>
    <source>
        <strain evidence="2">NBRC 12854</strain>
    </source>
</reference>
<organism evidence="2 3">
    <name type="scientific">Streptomyces albidoflavus</name>
    <dbReference type="NCBI Taxonomy" id="1886"/>
    <lineage>
        <taxon>Bacteria</taxon>
        <taxon>Bacillati</taxon>
        <taxon>Actinomycetota</taxon>
        <taxon>Actinomycetes</taxon>
        <taxon>Kitasatosporales</taxon>
        <taxon>Streptomycetaceae</taxon>
        <taxon>Streptomyces</taxon>
        <taxon>Streptomyces albidoflavus group</taxon>
    </lineage>
</organism>
<name>A0AA37C2I6_9ACTN</name>
<comment type="caution">
    <text evidence="2">The sequence shown here is derived from an EMBL/GenBank/DDBJ whole genome shotgun (WGS) entry which is preliminary data.</text>
</comment>
<evidence type="ECO:0000313" key="3">
    <source>
        <dbReference type="Proteomes" id="UP001051844"/>
    </source>
</evidence>
<proteinExistence type="predicted"/>